<sequence length="62" mass="7296">MCVVLIELTKPAKVHFQFVFGIVIQKRQVVLLAHDEQCQIDSCLFCFLTSRVNLMLNFYRFT</sequence>
<reference evidence="1" key="2">
    <citation type="journal article" date="2015" name="Data Brief">
        <title>Shoot transcriptome of the giant reed, Arundo donax.</title>
        <authorList>
            <person name="Barrero R.A."/>
            <person name="Guerrero F.D."/>
            <person name="Moolhuijzen P."/>
            <person name="Goolsby J.A."/>
            <person name="Tidwell J."/>
            <person name="Bellgard S.E."/>
            <person name="Bellgard M.I."/>
        </authorList>
    </citation>
    <scope>NUCLEOTIDE SEQUENCE</scope>
    <source>
        <tissue evidence="1">Shoot tissue taken approximately 20 cm above the soil surface</tissue>
    </source>
</reference>
<proteinExistence type="predicted"/>
<accession>A0A0A9G833</accession>
<name>A0A0A9G833_ARUDO</name>
<organism evidence="1">
    <name type="scientific">Arundo donax</name>
    <name type="common">Giant reed</name>
    <name type="synonym">Donax arundinaceus</name>
    <dbReference type="NCBI Taxonomy" id="35708"/>
    <lineage>
        <taxon>Eukaryota</taxon>
        <taxon>Viridiplantae</taxon>
        <taxon>Streptophyta</taxon>
        <taxon>Embryophyta</taxon>
        <taxon>Tracheophyta</taxon>
        <taxon>Spermatophyta</taxon>
        <taxon>Magnoliopsida</taxon>
        <taxon>Liliopsida</taxon>
        <taxon>Poales</taxon>
        <taxon>Poaceae</taxon>
        <taxon>PACMAD clade</taxon>
        <taxon>Arundinoideae</taxon>
        <taxon>Arundineae</taxon>
        <taxon>Arundo</taxon>
    </lineage>
</organism>
<evidence type="ECO:0000313" key="1">
    <source>
        <dbReference type="EMBL" id="JAE20617.1"/>
    </source>
</evidence>
<dbReference type="AlphaFoldDB" id="A0A0A9G833"/>
<dbReference type="EMBL" id="GBRH01177279">
    <property type="protein sequence ID" value="JAE20617.1"/>
    <property type="molecule type" value="Transcribed_RNA"/>
</dbReference>
<reference evidence="1" key="1">
    <citation type="submission" date="2014-09" db="EMBL/GenBank/DDBJ databases">
        <authorList>
            <person name="Magalhaes I.L.F."/>
            <person name="Oliveira U."/>
            <person name="Santos F.R."/>
            <person name="Vidigal T.H.D.A."/>
            <person name="Brescovit A.D."/>
            <person name="Santos A.J."/>
        </authorList>
    </citation>
    <scope>NUCLEOTIDE SEQUENCE</scope>
    <source>
        <tissue evidence="1">Shoot tissue taken approximately 20 cm above the soil surface</tissue>
    </source>
</reference>
<protein>
    <submittedName>
        <fullName evidence="1">Uncharacterized protein</fullName>
    </submittedName>
</protein>